<proteinExistence type="predicted"/>
<dbReference type="Proteomes" id="UP000297245">
    <property type="component" value="Unassembled WGS sequence"/>
</dbReference>
<keyword evidence="2" id="KW-1185">Reference proteome</keyword>
<dbReference type="OrthoDB" id="5419821at2759"/>
<organism evidence="1 2">
    <name type="scientific">Dendrothele bispora (strain CBS 962.96)</name>
    <dbReference type="NCBI Taxonomy" id="1314807"/>
    <lineage>
        <taxon>Eukaryota</taxon>
        <taxon>Fungi</taxon>
        <taxon>Dikarya</taxon>
        <taxon>Basidiomycota</taxon>
        <taxon>Agaricomycotina</taxon>
        <taxon>Agaricomycetes</taxon>
        <taxon>Agaricomycetidae</taxon>
        <taxon>Agaricales</taxon>
        <taxon>Agaricales incertae sedis</taxon>
        <taxon>Dendrothele</taxon>
    </lineage>
</organism>
<accession>A0A4V4HDM1</accession>
<reference evidence="1 2" key="1">
    <citation type="journal article" date="2019" name="Nat. Ecol. Evol.">
        <title>Megaphylogeny resolves global patterns of mushroom evolution.</title>
        <authorList>
            <person name="Varga T."/>
            <person name="Krizsan K."/>
            <person name="Foldi C."/>
            <person name="Dima B."/>
            <person name="Sanchez-Garcia M."/>
            <person name="Sanchez-Ramirez S."/>
            <person name="Szollosi G.J."/>
            <person name="Szarkandi J.G."/>
            <person name="Papp V."/>
            <person name="Albert L."/>
            <person name="Andreopoulos W."/>
            <person name="Angelini C."/>
            <person name="Antonin V."/>
            <person name="Barry K.W."/>
            <person name="Bougher N.L."/>
            <person name="Buchanan P."/>
            <person name="Buyck B."/>
            <person name="Bense V."/>
            <person name="Catcheside P."/>
            <person name="Chovatia M."/>
            <person name="Cooper J."/>
            <person name="Damon W."/>
            <person name="Desjardin D."/>
            <person name="Finy P."/>
            <person name="Geml J."/>
            <person name="Haridas S."/>
            <person name="Hughes K."/>
            <person name="Justo A."/>
            <person name="Karasinski D."/>
            <person name="Kautmanova I."/>
            <person name="Kiss B."/>
            <person name="Kocsube S."/>
            <person name="Kotiranta H."/>
            <person name="LaButti K.M."/>
            <person name="Lechner B.E."/>
            <person name="Liimatainen K."/>
            <person name="Lipzen A."/>
            <person name="Lukacs Z."/>
            <person name="Mihaltcheva S."/>
            <person name="Morgado L.N."/>
            <person name="Niskanen T."/>
            <person name="Noordeloos M.E."/>
            <person name="Ohm R.A."/>
            <person name="Ortiz-Santana B."/>
            <person name="Ovrebo C."/>
            <person name="Racz N."/>
            <person name="Riley R."/>
            <person name="Savchenko A."/>
            <person name="Shiryaev A."/>
            <person name="Soop K."/>
            <person name="Spirin V."/>
            <person name="Szebenyi C."/>
            <person name="Tomsovsky M."/>
            <person name="Tulloss R.E."/>
            <person name="Uehling J."/>
            <person name="Grigoriev I.V."/>
            <person name="Vagvolgyi C."/>
            <person name="Papp T."/>
            <person name="Martin F.M."/>
            <person name="Miettinen O."/>
            <person name="Hibbett D.S."/>
            <person name="Nagy L.G."/>
        </authorList>
    </citation>
    <scope>NUCLEOTIDE SEQUENCE [LARGE SCALE GENOMIC DNA]</scope>
    <source>
        <strain evidence="1 2">CBS 962.96</strain>
    </source>
</reference>
<gene>
    <name evidence="1" type="ORF">K435DRAFT_867242</name>
</gene>
<protein>
    <recommendedName>
        <fullName evidence="3">DUF262 domain-containing protein</fullName>
    </recommendedName>
</protein>
<evidence type="ECO:0000313" key="1">
    <source>
        <dbReference type="EMBL" id="THU87495.1"/>
    </source>
</evidence>
<name>A0A4V4HDM1_DENBC</name>
<evidence type="ECO:0008006" key="3">
    <source>
        <dbReference type="Google" id="ProtNLM"/>
    </source>
</evidence>
<evidence type="ECO:0000313" key="2">
    <source>
        <dbReference type="Proteomes" id="UP000297245"/>
    </source>
</evidence>
<dbReference type="AlphaFoldDB" id="A0A4V4HDM1"/>
<sequence>MAPNYQPLSSTVKMVEIQQLYGLVRKYASASPPEGQWNKLEQSLFIDSIWNHYPMNPLVFRIVGDGPDAKIICIDGNERLSAIKSFIDGTIPWIDSCSPFGQQWWYDCRSDLSVTDMVLTKSQQAAFESTRLSCTFVRHLSEVQAEEIVRRLRH</sequence>
<dbReference type="EMBL" id="ML179448">
    <property type="protein sequence ID" value="THU87495.1"/>
    <property type="molecule type" value="Genomic_DNA"/>
</dbReference>